<dbReference type="GO" id="GO:0000976">
    <property type="term" value="F:transcription cis-regulatory region binding"/>
    <property type="evidence" value="ECO:0007669"/>
    <property type="project" value="TreeGrafter"/>
</dbReference>
<keyword evidence="6 11" id="KW-0479">Metal-binding</keyword>
<evidence type="ECO:0000256" key="5">
    <source>
        <dbReference type="ARBA" id="ARBA00022491"/>
    </source>
</evidence>
<accession>A0A3S8Z6C2</accession>
<dbReference type="GO" id="GO:0005829">
    <property type="term" value="C:cytosol"/>
    <property type="evidence" value="ECO:0007669"/>
    <property type="project" value="TreeGrafter"/>
</dbReference>
<sequence>MSNGVAQPSRRPTRARSIIRATLDSTDRFMSAQRLHEMITEQGEDVGLATVYRTLQLFADDGEVDCLRDSDGEMLYRKCVREAHHHHLICRRCGVTKELEDLTIEQWADAVAAKHGFSSVSHTFEVYGVCADCQAAG</sequence>
<feature type="binding site" evidence="11">
    <location>
        <position position="93"/>
    </location>
    <ligand>
        <name>Zn(2+)</name>
        <dbReference type="ChEBI" id="CHEBI:29105"/>
    </ligand>
</feature>
<dbReference type="InterPro" id="IPR036388">
    <property type="entry name" value="WH-like_DNA-bd_sf"/>
</dbReference>
<comment type="subcellular location">
    <subcellularLocation>
        <location evidence="1">Cytoplasm</location>
    </subcellularLocation>
</comment>
<dbReference type="GO" id="GO:0008270">
    <property type="term" value="F:zinc ion binding"/>
    <property type="evidence" value="ECO:0007669"/>
    <property type="project" value="TreeGrafter"/>
</dbReference>
<dbReference type="FunFam" id="1.10.10.10:FF:000459">
    <property type="entry name" value="Ferric uptake regulation protein"/>
    <property type="match status" value="1"/>
</dbReference>
<keyword evidence="9" id="KW-0238">DNA-binding</keyword>
<feature type="binding site" evidence="12">
    <location>
        <position position="105"/>
    </location>
    <ligand>
        <name>Fe cation</name>
        <dbReference type="ChEBI" id="CHEBI:24875"/>
    </ligand>
</feature>
<keyword evidence="5" id="KW-0678">Repressor</keyword>
<evidence type="ECO:0000313" key="13">
    <source>
        <dbReference type="EMBL" id="AZN28966.1"/>
    </source>
</evidence>
<comment type="similarity">
    <text evidence="2">Belongs to the Fur family.</text>
</comment>
<dbReference type="Gene3D" id="1.10.10.10">
    <property type="entry name" value="Winged helix-like DNA-binding domain superfamily/Winged helix DNA-binding domain"/>
    <property type="match status" value="1"/>
</dbReference>
<evidence type="ECO:0000256" key="8">
    <source>
        <dbReference type="ARBA" id="ARBA00023015"/>
    </source>
</evidence>
<dbReference type="Pfam" id="PF01475">
    <property type="entry name" value="FUR"/>
    <property type="match status" value="1"/>
</dbReference>
<dbReference type="InterPro" id="IPR036390">
    <property type="entry name" value="WH_DNA-bd_sf"/>
</dbReference>
<dbReference type="CDD" id="cd07153">
    <property type="entry name" value="Fur_like"/>
    <property type="match status" value="1"/>
</dbReference>
<dbReference type="InterPro" id="IPR002481">
    <property type="entry name" value="FUR"/>
</dbReference>
<name>A0A3S8Z6C2_9ACTO</name>
<dbReference type="Proteomes" id="UP000270021">
    <property type="component" value="Chromosome"/>
</dbReference>
<dbReference type="OrthoDB" id="8659436at2"/>
<dbReference type="SUPFAM" id="SSF46785">
    <property type="entry name" value="Winged helix' DNA-binding domain"/>
    <property type="match status" value="1"/>
</dbReference>
<dbReference type="KEGG" id="fsl:EJO69_00605"/>
<evidence type="ECO:0000256" key="3">
    <source>
        <dbReference type="ARBA" id="ARBA00011738"/>
    </source>
</evidence>
<evidence type="ECO:0000256" key="7">
    <source>
        <dbReference type="ARBA" id="ARBA00022833"/>
    </source>
</evidence>
<comment type="cofactor">
    <cofactor evidence="11">
        <name>Zn(2+)</name>
        <dbReference type="ChEBI" id="CHEBI:29105"/>
    </cofactor>
    <text evidence="11">Binds 1 zinc ion per subunit.</text>
</comment>
<evidence type="ECO:0000256" key="11">
    <source>
        <dbReference type="PIRSR" id="PIRSR602481-1"/>
    </source>
</evidence>
<keyword evidence="12" id="KW-0408">Iron</keyword>
<feature type="binding site" evidence="12">
    <location>
        <position position="122"/>
    </location>
    <ligand>
        <name>Fe cation</name>
        <dbReference type="ChEBI" id="CHEBI:24875"/>
    </ligand>
</feature>
<evidence type="ECO:0000313" key="14">
    <source>
        <dbReference type="Proteomes" id="UP000270021"/>
    </source>
</evidence>
<dbReference type="GO" id="GO:0045892">
    <property type="term" value="P:negative regulation of DNA-templated transcription"/>
    <property type="evidence" value="ECO:0007669"/>
    <property type="project" value="TreeGrafter"/>
</dbReference>
<keyword evidence="7 11" id="KW-0862">Zinc</keyword>
<feature type="binding site" evidence="12">
    <location>
        <position position="84"/>
    </location>
    <ligand>
        <name>Fe cation</name>
        <dbReference type="ChEBI" id="CHEBI:24875"/>
    </ligand>
</feature>
<keyword evidence="4" id="KW-0963">Cytoplasm</keyword>
<evidence type="ECO:0000256" key="10">
    <source>
        <dbReference type="ARBA" id="ARBA00023163"/>
    </source>
</evidence>
<evidence type="ECO:0000256" key="2">
    <source>
        <dbReference type="ARBA" id="ARBA00007957"/>
    </source>
</evidence>
<dbReference type="PANTHER" id="PTHR33202:SF2">
    <property type="entry name" value="FERRIC UPTAKE REGULATION PROTEIN"/>
    <property type="match status" value="1"/>
</dbReference>
<dbReference type="PANTHER" id="PTHR33202">
    <property type="entry name" value="ZINC UPTAKE REGULATION PROTEIN"/>
    <property type="match status" value="1"/>
</dbReference>
<dbReference type="Gene3D" id="3.30.1490.190">
    <property type="match status" value="1"/>
</dbReference>
<proteinExistence type="inferred from homology"/>
<keyword evidence="10" id="KW-0804">Transcription</keyword>
<dbReference type="RefSeq" id="WP_126037825.1">
    <property type="nucleotide sequence ID" value="NZ_CP034438.1"/>
</dbReference>
<evidence type="ECO:0000256" key="9">
    <source>
        <dbReference type="ARBA" id="ARBA00023125"/>
    </source>
</evidence>
<dbReference type="GO" id="GO:0003700">
    <property type="term" value="F:DNA-binding transcription factor activity"/>
    <property type="evidence" value="ECO:0007669"/>
    <property type="project" value="InterPro"/>
</dbReference>
<feature type="binding site" evidence="11">
    <location>
        <position position="133"/>
    </location>
    <ligand>
        <name>Zn(2+)</name>
        <dbReference type="ChEBI" id="CHEBI:29105"/>
    </ligand>
</feature>
<keyword evidence="14" id="KW-1185">Reference proteome</keyword>
<protein>
    <submittedName>
        <fullName evidence="13">Transcriptional repressor</fullName>
    </submittedName>
</protein>
<dbReference type="AlphaFoldDB" id="A0A3S8Z6C2"/>
<dbReference type="GO" id="GO:1900376">
    <property type="term" value="P:regulation of secondary metabolite biosynthetic process"/>
    <property type="evidence" value="ECO:0007669"/>
    <property type="project" value="TreeGrafter"/>
</dbReference>
<dbReference type="EMBL" id="CP034438">
    <property type="protein sequence ID" value="AZN28966.1"/>
    <property type="molecule type" value="Genomic_DNA"/>
</dbReference>
<dbReference type="InterPro" id="IPR043135">
    <property type="entry name" value="Fur_C"/>
</dbReference>
<evidence type="ECO:0000256" key="1">
    <source>
        <dbReference type="ARBA" id="ARBA00004496"/>
    </source>
</evidence>
<gene>
    <name evidence="13" type="ORF">EJO69_00605</name>
</gene>
<comment type="cofactor">
    <cofactor evidence="12">
        <name>Mn(2+)</name>
        <dbReference type="ChEBI" id="CHEBI:29035"/>
    </cofactor>
    <cofactor evidence="12">
        <name>Fe(2+)</name>
        <dbReference type="ChEBI" id="CHEBI:29033"/>
    </cofactor>
    <text evidence="12">Binds 1 Mn(2+) or Fe(2+) ion per subunit.</text>
</comment>
<comment type="subunit">
    <text evidence="3">Homodimer.</text>
</comment>
<feature type="binding site" evidence="11">
    <location>
        <position position="90"/>
    </location>
    <ligand>
        <name>Zn(2+)</name>
        <dbReference type="ChEBI" id="CHEBI:29105"/>
    </ligand>
</feature>
<evidence type="ECO:0000256" key="4">
    <source>
        <dbReference type="ARBA" id="ARBA00022490"/>
    </source>
</evidence>
<evidence type="ECO:0000256" key="12">
    <source>
        <dbReference type="PIRSR" id="PIRSR602481-2"/>
    </source>
</evidence>
<keyword evidence="8" id="KW-0805">Transcription regulation</keyword>
<organism evidence="13 14">
    <name type="scientific">Flaviflexus salsibiostraticola</name>
    <dbReference type="NCBI Taxonomy" id="1282737"/>
    <lineage>
        <taxon>Bacteria</taxon>
        <taxon>Bacillati</taxon>
        <taxon>Actinomycetota</taxon>
        <taxon>Actinomycetes</taxon>
        <taxon>Actinomycetales</taxon>
        <taxon>Actinomycetaceae</taxon>
        <taxon>Flaviflexus</taxon>
    </lineage>
</organism>
<reference evidence="13 14" key="1">
    <citation type="submission" date="2018-12" db="EMBL/GenBank/DDBJ databases">
        <title>Complete genome sequence of Flaviflexus salsibiostraticola KCTC 33148.</title>
        <authorList>
            <person name="Bae J.-W."/>
        </authorList>
    </citation>
    <scope>NUCLEOTIDE SEQUENCE [LARGE SCALE GENOMIC DNA]</scope>
    <source>
        <strain evidence="13 14">KCTC 33148</strain>
    </source>
</reference>
<feature type="binding site" evidence="11">
    <location>
        <position position="130"/>
    </location>
    <ligand>
        <name>Zn(2+)</name>
        <dbReference type="ChEBI" id="CHEBI:29105"/>
    </ligand>
</feature>
<evidence type="ECO:0000256" key="6">
    <source>
        <dbReference type="ARBA" id="ARBA00022723"/>
    </source>
</evidence>